<dbReference type="InterPro" id="IPR003797">
    <property type="entry name" value="DegV"/>
</dbReference>
<dbReference type="Gene3D" id="3.40.50.10170">
    <property type="match status" value="1"/>
</dbReference>
<protein>
    <submittedName>
        <fullName evidence="3">Fatty acid-binding protein TM_1468</fullName>
    </submittedName>
</protein>
<dbReference type="RefSeq" id="WP_055256999.1">
    <property type="nucleotide sequence ID" value="NZ_CABIXL010000001.1"/>
</dbReference>
<dbReference type="NCBIfam" id="TIGR00762">
    <property type="entry name" value="DegV"/>
    <property type="match status" value="1"/>
</dbReference>
<reference evidence="3 4" key="1">
    <citation type="submission" date="2015-09" db="EMBL/GenBank/DDBJ databases">
        <authorList>
            <consortium name="Pathogen Informatics"/>
            <person name="Wu L."/>
            <person name="Ma J."/>
        </authorList>
    </citation>
    <scope>NUCLEOTIDE SEQUENCE [LARGE SCALE GENOMIC DNA]</scope>
    <source>
        <strain evidence="3 4">2789STDY5834858</strain>
    </source>
</reference>
<gene>
    <name evidence="3" type="ORF">ERS852473_00087</name>
</gene>
<keyword evidence="4" id="KW-1185">Reference proteome</keyword>
<keyword evidence="2" id="KW-0446">Lipid-binding</keyword>
<accession>A0ABP2APF7</accession>
<comment type="caution">
    <text evidence="3">The sequence shown here is derived from an EMBL/GenBank/DDBJ whole genome shotgun (WGS) entry which is preliminary data.</text>
</comment>
<dbReference type="EMBL" id="CYZR01000001">
    <property type="protein sequence ID" value="CUN42562.1"/>
    <property type="molecule type" value="Genomic_DNA"/>
</dbReference>
<name>A0ABP2APF7_SARVE</name>
<evidence type="ECO:0000256" key="2">
    <source>
        <dbReference type="ARBA" id="ARBA00023121"/>
    </source>
</evidence>
<dbReference type="PROSITE" id="PS51482">
    <property type="entry name" value="DEGV"/>
    <property type="match status" value="1"/>
</dbReference>
<organism evidence="3 4">
    <name type="scientific">Sarcina ventriculi</name>
    <name type="common">Clostridium ventriculi</name>
    <dbReference type="NCBI Taxonomy" id="1267"/>
    <lineage>
        <taxon>Bacteria</taxon>
        <taxon>Bacillati</taxon>
        <taxon>Bacillota</taxon>
        <taxon>Clostridia</taxon>
        <taxon>Eubacteriales</taxon>
        <taxon>Clostridiaceae</taxon>
        <taxon>Sarcina</taxon>
    </lineage>
</organism>
<dbReference type="Pfam" id="PF02645">
    <property type="entry name" value="DegV"/>
    <property type="match status" value="1"/>
</dbReference>
<dbReference type="PANTHER" id="PTHR33434">
    <property type="entry name" value="DEGV DOMAIN-CONTAINING PROTEIN DR_1986-RELATED"/>
    <property type="match status" value="1"/>
</dbReference>
<dbReference type="Gene3D" id="3.30.1180.10">
    <property type="match status" value="1"/>
</dbReference>
<comment type="function">
    <text evidence="1">May bind long-chain fatty acids, such as palmitate, and may play a role in lipid transport or fatty acid metabolism.</text>
</comment>
<evidence type="ECO:0000313" key="4">
    <source>
        <dbReference type="Proteomes" id="UP000095488"/>
    </source>
</evidence>
<dbReference type="PANTHER" id="PTHR33434:SF3">
    <property type="entry name" value="DEGV DOMAIN-CONTAINING PROTEIN YITS"/>
    <property type="match status" value="1"/>
</dbReference>
<dbReference type="InterPro" id="IPR050270">
    <property type="entry name" value="DegV_domain_contain"/>
</dbReference>
<dbReference type="Proteomes" id="UP000095488">
    <property type="component" value="Unassembled WGS sequence"/>
</dbReference>
<sequence length="289" mass="32677">MIKIVVDSTCDLDDSFIKKYNIEVLPLRISVNNEEFLDKVNVSVDYIYEKMREGIVPKTSQVNPMDAYSVFEKLCNNNDNFIYLSFSSRLSGTYNVCKNILDEFKEKHKDLKIEIIDCKTGAAAIGLMAMQAAKMIEEGYSFDNIIESINDMVEKTCYIFSISDLKWLIKGGRISKFKGTIGGILDIKPILHVNEGYMEVIKMVRGRKKTLRTVVDLVCAESKGFRGQIIGISHADDIETAEEIMKMIDEKIGKQQYMVSKIGSVLGTHLGIGGVGITFFKERIKNYIE</sequence>
<dbReference type="InterPro" id="IPR043168">
    <property type="entry name" value="DegV_C"/>
</dbReference>
<proteinExistence type="predicted"/>
<evidence type="ECO:0000313" key="3">
    <source>
        <dbReference type="EMBL" id="CUN42562.1"/>
    </source>
</evidence>
<dbReference type="SUPFAM" id="SSF82549">
    <property type="entry name" value="DAK1/DegV-like"/>
    <property type="match status" value="1"/>
</dbReference>
<evidence type="ECO:0000256" key="1">
    <source>
        <dbReference type="ARBA" id="ARBA00003238"/>
    </source>
</evidence>